<dbReference type="InterPro" id="IPR003838">
    <property type="entry name" value="ABC3_permease_C"/>
</dbReference>
<sequence>MLFKLSFRNAKRTFSDYLIYMITVSLAIAMEFALNRIVFIDEIKSLSAVAEGFTYMLIFASAFMMFVVALMIKYMVKFIVDKRSNEFGLYMLMGIETNKIKKIFWIEQILLFFISLVFGILLGILLGEALKVIVYNFLGFNYSFKLEGFMKSIIVTTGVTLAAYLFSYVFSFRLFRKNKIIDWINRENKNEISKVKNKYVNNIIFICSLVLMVLGLLLLNFTFKYNLDIFGLLVSILLIIISVYGIASSGFVILNKLLLKDNKNFTNRVLSIRFTGSKINTMSKQLGTLAILFVLSLSLMSLGVIFANYYKSFEDEYSKFDVVFANERNDEEFAKGLSNIVLKFDVEEYSEVPVYKTRDIEIFKKIYPSYREKNMIETIVPLSVYNNLRTASGYNKISLKDNEFTIQTFFQMQDLKEKIPLGEYTFLGREYKLKNINYEAMNTAAIANYYVVLNDEELQSLKPSYSTYLWNLGDYDYNELHDELLKYAIIEGKETTELYTIIGQEWVDLSHNISISEMILNEYLISLTGSALSLLLIGLIFILVMCTVLSMNILSEMKIYKKRYEILKKIGVSKNKLKSLVWNQILILFIFPLILGLPVALVAVIIISQIFSTMMVFSYIVMNFLTTALIFVLIYLIYMLATYKTYKSAVIE</sequence>
<name>A0A1M5QTL5_9FIRM</name>
<keyword evidence="5 6" id="KW-0472">Membrane</keyword>
<feature type="transmembrane region" description="Helical" evidence="6">
    <location>
        <begin position="109"/>
        <end position="129"/>
    </location>
</feature>
<feature type="transmembrane region" description="Helical" evidence="6">
    <location>
        <begin position="286"/>
        <end position="310"/>
    </location>
</feature>
<keyword evidence="2 6" id="KW-1003">Cell membrane</keyword>
<evidence type="ECO:0000256" key="2">
    <source>
        <dbReference type="ARBA" id="ARBA00022475"/>
    </source>
</evidence>
<proteinExistence type="inferred from homology"/>
<dbReference type="PANTHER" id="PTHR46795">
    <property type="entry name" value="ABC TRANSPORTER PERMEASE-RELATED-RELATED"/>
    <property type="match status" value="1"/>
</dbReference>
<evidence type="ECO:0000256" key="1">
    <source>
        <dbReference type="ARBA" id="ARBA00004651"/>
    </source>
</evidence>
<evidence type="ECO:0000259" key="7">
    <source>
        <dbReference type="Pfam" id="PF02687"/>
    </source>
</evidence>
<keyword evidence="3 6" id="KW-0812">Transmembrane</keyword>
<dbReference type="InterPro" id="IPR052536">
    <property type="entry name" value="ABC-4_Integral_Memb_Prot"/>
</dbReference>
<accession>A0A1M5QTL5</accession>
<dbReference type="GO" id="GO:0005886">
    <property type="term" value="C:plasma membrane"/>
    <property type="evidence" value="ECO:0007669"/>
    <property type="project" value="UniProtKB-SubCell"/>
</dbReference>
<keyword evidence="4 6" id="KW-1133">Transmembrane helix</keyword>
<feature type="transmembrane region" description="Helical" evidence="6">
    <location>
        <begin position="149"/>
        <end position="170"/>
    </location>
</feature>
<feature type="transmembrane region" description="Helical" evidence="6">
    <location>
        <begin position="585"/>
        <end position="611"/>
    </location>
</feature>
<feature type="transmembrane region" description="Helical" evidence="6">
    <location>
        <begin position="52"/>
        <end position="76"/>
    </location>
</feature>
<evidence type="ECO:0000256" key="6">
    <source>
        <dbReference type="PIRNR" id="PIRNR018968"/>
    </source>
</evidence>
<evidence type="ECO:0000256" key="5">
    <source>
        <dbReference type="ARBA" id="ARBA00023136"/>
    </source>
</evidence>
<evidence type="ECO:0000313" key="9">
    <source>
        <dbReference type="Proteomes" id="UP000184032"/>
    </source>
</evidence>
<dbReference type="RefSeq" id="WP_073183862.1">
    <property type="nucleotide sequence ID" value="NZ_FQXI01000003.1"/>
</dbReference>
<evidence type="ECO:0000313" key="8">
    <source>
        <dbReference type="EMBL" id="SHH17298.1"/>
    </source>
</evidence>
<feature type="transmembrane region" description="Helical" evidence="6">
    <location>
        <begin position="17"/>
        <end position="40"/>
    </location>
</feature>
<dbReference type="GO" id="GO:0055085">
    <property type="term" value="P:transmembrane transport"/>
    <property type="evidence" value="ECO:0007669"/>
    <property type="project" value="UniProtKB-UniRule"/>
</dbReference>
<dbReference type="PIRSF" id="PIRSF018968">
    <property type="entry name" value="ABC_permease_BceB"/>
    <property type="match status" value="1"/>
</dbReference>
<evidence type="ECO:0000256" key="4">
    <source>
        <dbReference type="ARBA" id="ARBA00022989"/>
    </source>
</evidence>
<organism evidence="8 9">
    <name type="scientific">Anaerosphaera aminiphila DSM 21120</name>
    <dbReference type="NCBI Taxonomy" id="1120995"/>
    <lineage>
        <taxon>Bacteria</taxon>
        <taxon>Bacillati</taxon>
        <taxon>Bacillota</taxon>
        <taxon>Tissierellia</taxon>
        <taxon>Tissierellales</taxon>
        <taxon>Peptoniphilaceae</taxon>
        <taxon>Anaerosphaera</taxon>
    </lineage>
</organism>
<reference evidence="8 9" key="1">
    <citation type="submission" date="2016-11" db="EMBL/GenBank/DDBJ databases">
        <authorList>
            <person name="Jaros S."/>
            <person name="Januszkiewicz K."/>
            <person name="Wedrychowicz H."/>
        </authorList>
    </citation>
    <scope>NUCLEOTIDE SEQUENCE [LARGE SCALE GENOMIC DNA]</scope>
    <source>
        <strain evidence="8 9">DSM 21120</strain>
    </source>
</reference>
<feature type="transmembrane region" description="Helical" evidence="6">
    <location>
        <begin position="199"/>
        <end position="223"/>
    </location>
</feature>
<feature type="transmembrane region" description="Helical" evidence="6">
    <location>
        <begin position="531"/>
        <end position="554"/>
    </location>
</feature>
<dbReference type="InterPro" id="IPR027022">
    <property type="entry name" value="ABC_permease_BceB-typ"/>
</dbReference>
<dbReference type="EMBL" id="FQXI01000003">
    <property type="protein sequence ID" value="SHH17298.1"/>
    <property type="molecule type" value="Genomic_DNA"/>
</dbReference>
<dbReference type="OrthoDB" id="9781780at2"/>
<protein>
    <submittedName>
        <fullName evidence="8">FtsX-like permease family protein</fullName>
    </submittedName>
</protein>
<gene>
    <name evidence="8" type="ORF">SAMN02745245_00733</name>
</gene>
<keyword evidence="6" id="KW-0813">Transport</keyword>
<dbReference type="AlphaFoldDB" id="A0A1M5QTL5"/>
<dbReference type="STRING" id="1120995.SAMN02745245_00733"/>
<comment type="similarity">
    <text evidence="6">Belongs to the ABC-4 integral membrane protein family.</text>
</comment>
<keyword evidence="9" id="KW-1185">Reference proteome</keyword>
<feature type="transmembrane region" description="Helical" evidence="6">
    <location>
        <begin position="617"/>
        <end position="638"/>
    </location>
</feature>
<comment type="subcellular location">
    <subcellularLocation>
        <location evidence="1 6">Cell membrane</location>
        <topology evidence="1 6">Multi-pass membrane protein</topology>
    </subcellularLocation>
</comment>
<feature type="transmembrane region" description="Helical" evidence="6">
    <location>
        <begin position="229"/>
        <end position="254"/>
    </location>
</feature>
<dbReference type="Proteomes" id="UP000184032">
    <property type="component" value="Unassembled WGS sequence"/>
</dbReference>
<evidence type="ECO:0000256" key="3">
    <source>
        <dbReference type="ARBA" id="ARBA00022692"/>
    </source>
</evidence>
<dbReference type="PANTHER" id="PTHR46795:SF3">
    <property type="entry name" value="ABC TRANSPORTER PERMEASE"/>
    <property type="match status" value="1"/>
</dbReference>
<dbReference type="Pfam" id="PF02687">
    <property type="entry name" value="FtsX"/>
    <property type="match status" value="1"/>
</dbReference>
<feature type="domain" description="ABC3 transporter permease C-terminal" evidence="7">
    <location>
        <begin position="58"/>
        <end position="177"/>
    </location>
</feature>